<organism evidence="1 2">
    <name type="scientific">Leisingera aquaemixtae</name>
    <dbReference type="NCBI Taxonomy" id="1396826"/>
    <lineage>
        <taxon>Bacteria</taxon>
        <taxon>Pseudomonadati</taxon>
        <taxon>Pseudomonadota</taxon>
        <taxon>Alphaproteobacteria</taxon>
        <taxon>Rhodobacterales</taxon>
        <taxon>Roseobacteraceae</taxon>
        <taxon>Leisingera</taxon>
    </lineage>
</organism>
<dbReference type="RefSeq" id="WP_058287087.1">
    <property type="nucleotide sequence ID" value="NZ_CYSR01000030.1"/>
</dbReference>
<proteinExistence type="predicted"/>
<accession>A0A0P1HCA1</accession>
<dbReference type="EMBL" id="CYSR01000030">
    <property type="protein sequence ID" value="CUI01068.1"/>
    <property type="molecule type" value="Genomic_DNA"/>
</dbReference>
<dbReference type="PANTHER" id="PTHR36423:SF2">
    <property type="entry name" value="AFR070WP"/>
    <property type="match status" value="1"/>
</dbReference>
<dbReference type="STRING" id="1396826.PHA8399_03209"/>
<reference evidence="1 2" key="1">
    <citation type="submission" date="2015-09" db="EMBL/GenBank/DDBJ databases">
        <authorList>
            <consortium name="Swine Surveillance"/>
        </authorList>
    </citation>
    <scope>NUCLEOTIDE SEQUENCE [LARGE SCALE GENOMIC DNA]</scope>
    <source>
        <strain evidence="1 2">CECT 8399</strain>
    </source>
</reference>
<dbReference type="PANTHER" id="PTHR36423">
    <property type="entry name" value="AFR070WP"/>
    <property type="match status" value="1"/>
</dbReference>
<keyword evidence="1" id="KW-0223">Dioxygenase</keyword>
<evidence type="ECO:0000313" key="1">
    <source>
        <dbReference type="EMBL" id="CUI01068.1"/>
    </source>
</evidence>
<sequence>MKRTSSITGYHAHVYFGETTAEQARTLCQKAAEQFGVQMGRMHPKNVGPHPRWSCQLAASPEQFAKLLPWLALNREGLIVFAHPETGDALADHRDHGIWLGAGLPLDLSIFS</sequence>
<dbReference type="PIRSF" id="PIRSF028139">
    <property type="entry name" value="DOPA-diox_rel_Mll2280"/>
    <property type="match status" value="1"/>
</dbReference>
<dbReference type="Pfam" id="PF08883">
    <property type="entry name" value="DOPA_dioxygen"/>
    <property type="match status" value="1"/>
</dbReference>
<keyword evidence="1" id="KW-0560">Oxidoreductase</keyword>
<dbReference type="GO" id="GO:0051213">
    <property type="term" value="F:dioxygenase activity"/>
    <property type="evidence" value="ECO:0007669"/>
    <property type="project" value="UniProtKB-KW"/>
</dbReference>
<evidence type="ECO:0000313" key="2">
    <source>
        <dbReference type="Proteomes" id="UP000051326"/>
    </source>
</evidence>
<dbReference type="Gene3D" id="3.30.70.1240">
    <property type="entry name" value="DOPA-like domains"/>
    <property type="match status" value="1"/>
</dbReference>
<dbReference type="InterPro" id="IPR023389">
    <property type="entry name" value="DOPA-like_sf"/>
</dbReference>
<gene>
    <name evidence="1" type="ORF">PHA8399_03209</name>
</gene>
<dbReference type="AlphaFoldDB" id="A0A0P1HCA1"/>
<dbReference type="SUPFAM" id="SSF143410">
    <property type="entry name" value="DOPA-like"/>
    <property type="match status" value="1"/>
</dbReference>
<dbReference type="Proteomes" id="UP000051326">
    <property type="component" value="Unassembled WGS sequence"/>
</dbReference>
<protein>
    <submittedName>
        <fullName evidence="1">Aromatic ring-cleaving dioxygenase</fullName>
    </submittedName>
</protein>
<name>A0A0P1HCA1_9RHOB</name>
<dbReference type="InterPro" id="IPR014980">
    <property type="entry name" value="DOPA_dioxygen"/>
</dbReference>